<evidence type="ECO:0000313" key="1">
    <source>
        <dbReference type="EMBL" id="WAR17286.1"/>
    </source>
</evidence>
<dbReference type="Proteomes" id="UP001164746">
    <property type="component" value="Chromosome 10"/>
</dbReference>
<keyword evidence="2" id="KW-1185">Reference proteome</keyword>
<dbReference type="InterPro" id="IPR028082">
    <property type="entry name" value="Peripla_BP_I"/>
</dbReference>
<gene>
    <name evidence="1" type="ORF">MAR_031880</name>
</gene>
<accession>A0ABY7F911</accession>
<dbReference type="EMBL" id="CP111021">
    <property type="protein sequence ID" value="WAR17286.1"/>
    <property type="molecule type" value="Genomic_DNA"/>
</dbReference>
<sequence length="134" mass="14491">MHAEDVTWYMKQLNDFGGLPFSIGIGVHETCGDWTSATETAVLLMSNVLSGNQTSPLIAVLGPESRTDAAAVAHVLGSVSPDVRVLQLQFSSPAFGGDDYRKVENVTSLVPDNDLQIEVTLPCWNRVVVLYINT</sequence>
<name>A0ABY7F911_MYAAR</name>
<dbReference type="Gene3D" id="3.40.50.2300">
    <property type="match status" value="1"/>
</dbReference>
<organism evidence="1 2">
    <name type="scientific">Mya arenaria</name>
    <name type="common">Soft-shell clam</name>
    <dbReference type="NCBI Taxonomy" id="6604"/>
    <lineage>
        <taxon>Eukaryota</taxon>
        <taxon>Metazoa</taxon>
        <taxon>Spiralia</taxon>
        <taxon>Lophotrochozoa</taxon>
        <taxon>Mollusca</taxon>
        <taxon>Bivalvia</taxon>
        <taxon>Autobranchia</taxon>
        <taxon>Heteroconchia</taxon>
        <taxon>Euheterodonta</taxon>
        <taxon>Imparidentia</taxon>
        <taxon>Neoheterodontei</taxon>
        <taxon>Myida</taxon>
        <taxon>Myoidea</taxon>
        <taxon>Myidae</taxon>
        <taxon>Mya</taxon>
    </lineage>
</organism>
<dbReference type="SUPFAM" id="SSF53822">
    <property type="entry name" value="Periplasmic binding protein-like I"/>
    <property type="match status" value="1"/>
</dbReference>
<reference evidence="1" key="1">
    <citation type="submission" date="2022-11" db="EMBL/GenBank/DDBJ databases">
        <title>Centuries of genome instability and evolution in soft-shell clam transmissible cancer (bioRxiv).</title>
        <authorList>
            <person name="Hart S.F.M."/>
            <person name="Yonemitsu M.A."/>
            <person name="Giersch R.M."/>
            <person name="Beal B.F."/>
            <person name="Arriagada G."/>
            <person name="Davis B.W."/>
            <person name="Ostrander E.A."/>
            <person name="Goff S.P."/>
            <person name="Metzger M.J."/>
        </authorList>
    </citation>
    <scope>NUCLEOTIDE SEQUENCE</scope>
    <source>
        <strain evidence="1">MELC-2E11</strain>
        <tissue evidence="1">Siphon/mantle</tissue>
    </source>
</reference>
<protein>
    <recommendedName>
        <fullName evidence="3">Receptor ligand binding region domain-containing protein</fullName>
    </recommendedName>
</protein>
<evidence type="ECO:0008006" key="3">
    <source>
        <dbReference type="Google" id="ProtNLM"/>
    </source>
</evidence>
<evidence type="ECO:0000313" key="2">
    <source>
        <dbReference type="Proteomes" id="UP001164746"/>
    </source>
</evidence>
<proteinExistence type="predicted"/>